<evidence type="ECO:0000256" key="2">
    <source>
        <dbReference type="ARBA" id="ARBA00004236"/>
    </source>
</evidence>
<accession>A0ABV9WB79</accession>
<protein>
    <recommendedName>
        <fullName evidence="3">histidine kinase</fullName>
        <ecNumber evidence="3">2.7.13.3</ecNumber>
    </recommendedName>
</protein>
<dbReference type="CDD" id="cd00075">
    <property type="entry name" value="HATPase"/>
    <property type="match status" value="1"/>
</dbReference>
<dbReference type="InterPro" id="IPR003660">
    <property type="entry name" value="HAMP_dom"/>
</dbReference>
<keyword evidence="9" id="KW-0902">Two-component regulatory system</keyword>
<evidence type="ECO:0000259" key="13">
    <source>
        <dbReference type="PROSITE" id="PS50885"/>
    </source>
</evidence>
<dbReference type="SUPFAM" id="SSF158472">
    <property type="entry name" value="HAMP domain-like"/>
    <property type="match status" value="1"/>
</dbReference>
<dbReference type="RefSeq" id="WP_380124435.1">
    <property type="nucleotide sequence ID" value="NZ_JBHSIU010000066.1"/>
</dbReference>
<dbReference type="Gene3D" id="1.10.287.130">
    <property type="match status" value="1"/>
</dbReference>
<feature type="transmembrane region" description="Helical" evidence="11">
    <location>
        <begin position="97"/>
        <end position="115"/>
    </location>
</feature>
<keyword evidence="8 11" id="KW-1133">Transmembrane helix</keyword>
<gene>
    <name evidence="14" type="ORF">ACFPIJ_42500</name>
</gene>
<dbReference type="EC" id="2.7.13.3" evidence="3"/>
<dbReference type="SMART" id="SM00388">
    <property type="entry name" value="HisKA"/>
    <property type="match status" value="1"/>
</dbReference>
<organism evidence="14 15">
    <name type="scientific">Dactylosporangium cerinum</name>
    <dbReference type="NCBI Taxonomy" id="1434730"/>
    <lineage>
        <taxon>Bacteria</taxon>
        <taxon>Bacillati</taxon>
        <taxon>Actinomycetota</taxon>
        <taxon>Actinomycetes</taxon>
        <taxon>Micromonosporales</taxon>
        <taxon>Micromonosporaceae</taxon>
        <taxon>Dactylosporangium</taxon>
    </lineage>
</organism>
<sequence>MTARTRRWHPSIRLRLTLTYAVMLVVACAALLALNYAMLYHSLYTEIGPPTNTQVESQIAAGLPADKNTQESVEKVKRQAMAELRAGTLLDTAGTSAMALAVIAVLGLGASWLLAGRALRPLQTLTATTRRISQHHLHERIALTGPHDELKELADTFDDMVARLENSFASERRFTADAAHELRTPLAIVRTGTEVLRSKRHSTVEQWEALADDTLIATGRAERLLDGLLALARSDRGALVHETHDLAATAAIALGEADHVAEAAAVTITSDLRSAPVDGDPVLLDRLVQNLVDNAIRHNHRGGWIEMTTRHGPGGALVVVRNSGEPIPPAEIDRLFEPFQRLDPNRVTGAGSSGLGLAIVRSIVHAHRGTVVATPEPSGGLTITVTLPVTRP</sequence>
<dbReference type="CDD" id="cd06225">
    <property type="entry name" value="HAMP"/>
    <property type="match status" value="1"/>
</dbReference>
<evidence type="ECO:0000256" key="4">
    <source>
        <dbReference type="ARBA" id="ARBA00022553"/>
    </source>
</evidence>
<keyword evidence="5" id="KW-0808">Transferase</keyword>
<dbReference type="GO" id="GO:0016301">
    <property type="term" value="F:kinase activity"/>
    <property type="evidence" value="ECO:0007669"/>
    <property type="project" value="UniProtKB-KW"/>
</dbReference>
<dbReference type="InterPro" id="IPR003594">
    <property type="entry name" value="HATPase_dom"/>
</dbReference>
<comment type="catalytic activity">
    <reaction evidence="1">
        <text>ATP + protein L-histidine = ADP + protein N-phospho-L-histidine.</text>
        <dbReference type="EC" id="2.7.13.3"/>
    </reaction>
</comment>
<dbReference type="InterPro" id="IPR050428">
    <property type="entry name" value="TCS_sensor_his_kinase"/>
</dbReference>
<keyword evidence="10 11" id="KW-0472">Membrane</keyword>
<dbReference type="CDD" id="cd00082">
    <property type="entry name" value="HisKA"/>
    <property type="match status" value="1"/>
</dbReference>
<comment type="subcellular location">
    <subcellularLocation>
        <location evidence="2">Cell membrane</location>
    </subcellularLocation>
</comment>
<dbReference type="PRINTS" id="PR00344">
    <property type="entry name" value="BCTRLSENSOR"/>
</dbReference>
<dbReference type="InterPro" id="IPR036890">
    <property type="entry name" value="HATPase_C_sf"/>
</dbReference>
<dbReference type="Pfam" id="PF00512">
    <property type="entry name" value="HisKA"/>
    <property type="match status" value="1"/>
</dbReference>
<reference evidence="15" key="1">
    <citation type="journal article" date="2019" name="Int. J. Syst. Evol. Microbiol.">
        <title>The Global Catalogue of Microorganisms (GCM) 10K type strain sequencing project: providing services to taxonomists for standard genome sequencing and annotation.</title>
        <authorList>
            <consortium name="The Broad Institute Genomics Platform"/>
            <consortium name="The Broad Institute Genome Sequencing Center for Infectious Disease"/>
            <person name="Wu L."/>
            <person name="Ma J."/>
        </authorList>
    </citation>
    <scope>NUCLEOTIDE SEQUENCE [LARGE SCALE GENOMIC DNA]</scope>
    <source>
        <strain evidence="15">CGMCC 4.7152</strain>
    </source>
</reference>
<dbReference type="InterPro" id="IPR036097">
    <property type="entry name" value="HisK_dim/P_sf"/>
</dbReference>
<name>A0ABV9WB79_9ACTN</name>
<evidence type="ECO:0000256" key="9">
    <source>
        <dbReference type="ARBA" id="ARBA00023012"/>
    </source>
</evidence>
<feature type="domain" description="HAMP" evidence="13">
    <location>
        <begin position="116"/>
        <end position="169"/>
    </location>
</feature>
<evidence type="ECO:0000256" key="6">
    <source>
        <dbReference type="ARBA" id="ARBA00022692"/>
    </source>
</evidence>
<dbReference type="PANTHER" id="PTHR45436:SF5">
    <property type="entry name" value="SENSOR HISTIDINE KINASE TRCS"/>
    <property type="match status" value="1"/>
</dbReference>
<keyword evidence="15" id="KW-1185">Reference proteome</keyword>
<dbReference type="PROSITE" id="PS51257">
    <property type="entry name" value="PROKAR_LIPOPROTEIN"/>
    <property type="match status" value="1"/>
</dbReference>
<dbReference type="InterPro" id="IPR003661">
    <property type="entry name" value="HisK_dim/P_dom"/>
</dbReference>
<dbReference type="Proteomes" id="UP001595912">
    <property type="component" value="Unassembled WGS sequence"/>
</dbReference>
<dbReference type="Pfam" id="PF00672">
    <property type="entry name" value="HAMP"/>
    <property type="match status" value="1"/>
</dbReference>
<dbReference type="SMART" id="SM00304">
    <property type="entry name" value="HAMP"/>
    <property type="match status" value="1"/>
</dbReference>
<dbReference type="EMBL" id="JBHSIU010000066">
    <property type="protein sequence ID" value="MFC5004486.1"/>
    <property type="molecule type" value="Genomic_DNA"/>
</dbReference>
<evidence type="ECO:0000256" key="5">
    <source>
        <dbReference type="ARBA" id="ARBA00022679"/>
    </source>
</evidence>
<keyword evidence="6 11" id="KW-0812">Transmembrane</keyword>
<dbReference type="PROSITE" id="PS50885">
    <property type="entry name" value="HAMP"/>
    <property type="match status" value="1"/>
</dbReference>
<dbReference type="Pfam" id="PF02518">
    <property type="entry name" value="HATPase_c"/>
    <property type="match status" value="1"/>
</dbReference>
<dbReference type="Gene3D" id="3.30.565.10">
    <property type="entry name" value="Histidine kinase-like ATPase, C-terminal domain"/>
    <property type="match status" value="1"/>
</dbReference>
<keyword evidence="4" id="KW-0597">Phosphoprotein</keyword>
<evidence type="ECO:0000256" key="1">
    <source>
        <dbReference type="ARBA" id="ARBA00000085"/>
    </source>
</evidence>
<comment type="caution">
    <text evidence="14">The sequence shown here is derived from an EMBL/GenBank/DDBJ whole genome shotgun (WGS) entry which is preliminary data.</text>
</comment>
<evidence type="ECO:0000256" key="10">
    <source>
        <dbReference type="ARBA" id="ARBA00023136"/>
    </source>
</evidence>
<dbReference type="InterPro" id="IPR004358">
    <property type="entry name" value="Sig_transdc_His_kin-like_C"/>
</dbReference>
<evidence type="ECO:0000256" key="8">
    <source>
        <dbReference type="ARBA" id="ARBA00022989"/>
    </source>
</evidence>
<dbReference type="PANTHER" id="PTHR45436">
    <property type="entry name" value="SENSOR HISTIDINE KINASE YKOH"/>
    <property type="match status" value="1"/>
</dbReference>
<evidence type="ECO:0000256" key="11">
    <source>
        <dbReference type="SAM" id="Phobius"/>
    </source>
</evidence>
<dbReference type="Gene3D" id="6.10.340.10">
    <property type="match status" value="1"/>
</dbReference>
<evidence type="ECO:0000313" key="15">
    <source>
        <dbReference type="Proteomes" id="UP001595912"/>
    </source>
</evidence>
<evidence type="ECO:0000313" key="14">
    <source>
        <dbReference type="EMBL" id="MFC5004486.1"/>
    </source>
</evidence>
<proteinExistence type="predicted"/>
<evidence type="ECO:0000259" key="12">
    <source>
        <dbReference type="PROSITE" id="PS50109"/>
    </source>
</evidence>
<evidence type="ECO:0000256" key="7">
    <source>
        <dbReference type="ARBA" id="ARBA00022777"/>
    </source>
</evidence>
<dbReference type="SUPFAM" id="SSF47384">
    <property type="entry name" value="Homodimeric domain of signal transducing histidine kinase"/>
    <property type="match status" value="1"/>
</dbReference>
<dbReference type="InterPro" id="IPR005467">
    <property type="entry name" value="His_kinase_dom"/>
</dbReference>
<dbReference type="PROSITE" id="PS50109">
    <property type="entry name" value="HIS_KIN"/>
    <property type="match status" value="1"/>
</dbReference>
<evidence type="ECO:0000256" key="3">
    <source>
        <dbReference type="ARBA" id="ARBA00012438"/>
    </source>
</evidence>
<dbReference type="SUPFAM" id="SSF55874">
    <property type="entry name" value="ATPase domain of HSP90 chaperone/DNA topoisomerase II/histidine kinase"/>
    <property type="match status" value="1"/>
</dbReference>
<feature type="domain" description="Histidine kinase" evidence="12">
    <location>
        <begin position="177"/>
        <end position="391"/>
    </location>
</feature>
<dbReference type="SMART" id="SM00387">
    <property type="entry name" value="HATPase_c"/>
    <property type="match status" value="1"/>
</dbReference>
<keyword evidence="7 14" id="KW-0418">Kinase</keyword>
<feature type="transmembrane region" description="Helical" evidence="11">
    <location>
        <begin position="12"/>
        <end position="34"/>
    </location>
</feature>